<feature type="compositionally biased region" description="Basic and acidic residues" evidence="3">
    <location>
        <begin position="1"/>
        <end position="44"/>
    </location>
</feature>
<keyword evidence="5" id="KW-1185">Reference proteome</keyword>
<protein>
    <submittedName>
        <fullName evidence="6">Uncharacterized protein LOC106511117</fullName>
    </submittedName>
</protein>
<dbReference type="PROSITE" id="PS50158">
    <property type="entry name" value="ZF_CCHC"/>
    <property type="match status" value="1"/>
</dbReference>
<organism evidence="5 6">
    <name type="scientific">Austrofundulus limnaeus</name>
    <name type="common">Annual killifish</name>
    <dbReference type="NCBI Taxonomy" id="52670"/>
    <lineage>
        <taxon>Eukaryota</taxon>
        <taxon>Metazoa</taxon>
        <taxon>Chordata</taxon>
        <taxon>Craniata</taxon>
        <taxon>Vertebrata</taxon>
        <taxon>Euteleostomi</taxon>
        <taxon>Actinopterygii</taxon>
        <taxon>Neopterygii</taxon>
        <taxon>Teleostei</taxon>
        <taxon>Neoteleostei</taxon>
        <taxon>Acanthomorphata</taxon>
        <taxon>Ovalentaria</taxon>
        <taxon>Atherinomorphae</taxon>
        <taxon>Cyprinodontiformes</taxon>
        <taxon>Rivulidae</taxon>
        <taxon>Austrofundulus</taxon>
    </lineage>
</organism>
<reference evidence="6" key="1">
    <citation type="submission" date="2025-08" db="UniProtKB">
        <authorList>
            <consortium name="RefSeq"/>
        </authorList>
    </citation>
    <scope>IDENTIFICATION</scope>
</reference>
<dbReference type="AlphaFoldDB" id="A0A2I4AIL5"/>
<dbReference type="Proteomes" id="UP000192220">
    <property type="component" value="Unplaced"/>
</dbReference>
<feature type="domain" description="CCHC-type" evidence="4">
    <location>
        <begin position="606"/>
        <end position="621"/>
    </location>
</feature>
<evidence type="ECO:0000313" key="6">
    <source>
        <dbReference type="RefSeq" id="XP_013855317.1"/>
    </source>
</evidence>
<feature type="coiled-coil region" evidence="2">
    <location>
        <begin position="104"/>
        <end position="135"/>
    </location>
</feature>
<dbReference type="InterPro" id="IPR001878">
    <property type="entry name" value="Znf_CCHC"/>
</dbReference>
<name>A0A2I4AIL5_AUSLI</name>
<evidence type="ECO:0000256" key="2">
    <source>
        <dbReference type="SAM" id="Coils"/>
    </source>
</evidence>
<feature type="region of interest" description="Disordered" evidence="3">
    <location>
        <begin position="270"/>
        <end position="291"/>
    </location>
</feature>
<sequence length="797" mass="91652">MSDHSEVSNVDPEKDLLLEATPSERERADFDMEDNNETREHPPKDFIPTVSNTDNTRKSTRNRRLTPKMQELKEQQLTQKERKFQSTYEKWKTQVKEARKRLKIVCSEREIFDMMDEIERLEHELKEQYNKLRLQATPSQEIRRKIDACSAVNADLLGLMKVRVTEDVEEFDAEAENARLHMLLDCEYAKSIYGSTASRASVVSSCSKQPSESPSISAKRAETAAQLAAKRAEIEMEAKIDAQRQNLKRLENQRDIEIIEARLRVYSEEESKEKKERFSPPHSDKFPLSPNDETVCQKEQTLRTEAALVQTLHESIALTRLPVPEPSVFSGDPLKFTEWSTSFKALIERRCSSPADRLFYLQRYVTGEARSALEGSFYRKDEEAYQQAWDKLNARYGHSFVVQRAFREKLNKWPKIGGKEYVRLREFSDFLQTCSNAMPHVQGLQVLNDCEENQKMLTKLPDWVTSRWNRYVTEQLDQAKDYPSFKEFASFISKEARIACNPVSSLYALKNPEEKSFRETKRPKANNFATDMKHSDSSSTVGKLNKMAEIKVKDSDKRERSSMPTNYSSPVMCMCCGESHSMHKCQKLSEKTTEEKKMFVQENKLCFACLRRGHNSKNCKNKAMCGICKGRHPTPLHEDRPQSDKPCPQRTLHAEENMSSLSCCVSGSEGESTSMIVPVWISSDNSHNPEILVYALLDTQSSHTFVDQEVCERLQVVAEPVKLKLSTMMGKDSIVKRQRVSGLRVRSYSSDDLIDLPPSYTRDFIPLERAHIPTCKTAKRWKHLSTIAHEIPLTDGL</sequence>
<dbReference type="GO" id="GO:0003676">
    <property type="term" value="F:nucleic acid binding"/>
    <property type="evidence" value="ECO:0007669"/>
    <property type="project" value="InterPro"/>
</dbReference>
<dbReference type="KEGG" id="alim:106511117"/>
<evidence type="ECO:0000256" key="1">
    <source>
        <dbReference type="PROSITE-ProRule" id="PRU00047"/>
    </source>
</evidence>
<gene>
    <name evidence="6" type="primary">LOC106511117</name>
</gene>
<feature type="region of interest" description="Disordered" evidence="3">
    <location>
        <begin position="1"/>
        <end position="61"/>
    </location>
</feature>
<dbReference type="Pfam" id="PF03564">
    <property type="entry name" value="DUF1759"/>
    <property type="match status" value="1"/>
</dbReference>
<dbReference type="PANTHER" id="PTHR47331">
    <property type="entry name" value="PHD-TYPE DOMAIN-CONTAINING PROTEIN"/>
    <property type="match status" value="1"/>
</dbReference>
<dbReference type="GO" id="GO:0008270">
    <property type="term" value="F:zinc ion binding"/>
    <property type="evidence" value="ECO:0007669"/>
    <property type="project" value="UniProtKB-KW"/>
</dbReference>
<accession>A0A2I4AIL5</accession>
<evidence type="ECO:0000259" key="4">
    <source>
        <dbReference type="PROSITE" id="PS50158"/>
    </source>
</evidence>
<keyword evidence="1" id="KW-0863">Zinc-finger</keyword>
<keyword evidence="1" id="KW-0479">Metal-binding</keyword>
<dbReference type="OrthoDB" id="10051210at2759"/>
<feature type="coiled-coil region" evidence="2">
    <location>
        <begin position="233"/>
        <end position="260"/>
    </location>
</feature>
<evidence type="ECO:0000256" key="3">
    <source>
        <dbReference type="SAM" id="MobiDB-lite"/>
    </source>
</evidence>
<dbReference type="GeneID" id="106511117"/>
<evidence type="ECO:0000313" key="5">
    <source>
        <dbReference type="Proteomes" id="UP000192220"/>
    </source>
</evidence>
<keyword evidence="2" id="KW-0175">Coiled coil</keyword>
<feature type="compositionally biased region" description="Basic and acidic residues" evidence="3">
    <location>
        <begin position="270"/>
        <end position="285"/>
    </location>
</feature>
<keyword evidence="1" id="KW-0862">Zinc</keyword>
<proteinExistence type="predicted"/>
<dbReference type="RefSeq" id="XP_013855317.1">
    <property type="nucleotide sequence ID" value="XM_013999863.1"/>
</dbReference>
<dbReference type="PANTHER" id="PTHR47331:SF5">
    <property type="entry name" value="RIBONUCLEASE H"/>
    <property type="match status" value="1"/>
</dbReference>
<dbReference type="InterPro" id="IPR005312">
    <property type="entry name" value="DUF1759"/>
</dbReference>
<dbReference type="InParanoid" id="A0A2I4AIL5"/>